<feature type="active site" description="Proton donor/acceptor" evidence="1">
    <location>
        <position position="97"/>
    </location>
</feature>
<dbReference type="GO" id="GO:0005737">
    <property type="term" value="C:cytoplasm"/>
    <property type="evidence" value="ECO:0007669"/>
    <property type="project" value="TreeGrafter"/>
</dbReference>
<dbReference type="InterPro" id="IPR050275">
    <property type="entry name" value="PGM_Phosphatase"/>
</dbReference>
<feature type="binding site" evidence="2">
    <location>
        <position position="70"/>
    </location>
    <ligand>
        <name>substrate</name>
    </ligand>
</feature>
<comment type="caution">
    <text evidence="3">The sequence shown here is derived from an EMBL/GenBank/DDBJ whole genome shotgun (WGS) entry which is preliminary data.</text>
</comment>
<evidence type="ECO:0000256" key="1">
    <source>
        <dbReference type="PIRSR" id="PIRSR613078-1"/>
    </source>
</evidence>
<proteinExistence type="predicted"/>
<dbReference type="SMART" id="SM00855">
    <property type="entry name" value="PGAM"/>
    <property type="match status" value="1"/>
</dbReference>
<evidence type="ECO:0000313" key="3">
    <source>
        <dbReference type="EMBL" id="RCK38231.1"/>
    </source>
</evidence>
<reference evidence="3 4" key="1">
    <citation type="submission" date="2014-07" db="EMBL/GenBank/DDBJ databases">
        <title>Draft genome sequence of Thalassospira profundimaris 35.</title>
        <authorList>
            <person name="Lai Q."/>
            <person name="Shao Z."/>
        </authorList>
    </citation>
    <scope>NUCLEOTIDE SEQUENCE [LARGE SCALE GENOMIC DNA]</scope>
    <source>
        <strain evidence="3 4">35</strain>
    </source>
</reference>
<gene>
    <name evidence="3" type="ORF">TH19_05350</name>
</gene>
<feature type="binding site" evidence="2">
    <location>
        <begin position="13"/>
        <end position="20"/>
    </location>
    <ligand>
        <name>substrate</name>
    </ligand>
</feature>
<name>A0A367WCC2_9PROT</name>
<dbReference type="SUPFAM" id="SSF53254">
    <property type="entry name" value="Phosphoglycerate mutase-like"/>
    <property type="match status" value="1"/>
</dbReference>
<dbReference type="EMBL" id="JPWF01000003">
    <property type="protein sequence ID" value="RCK38231.1"/>
    <property type="molecule type" value="Genomic_DNA"/>
</dbReference>
<dbReference type="InterPro" id="IPR013078">
    <property type="entry name" value="His_Pase_superF_clade-1"/>
</dbReference>
<organism evidence="3 4">
    <name type="scientific">Thalassospira profundimaris</name>
    <dbReference type="NCBI Taxonomy" id="502049"/>
    <lineage>
        <taxon>Bacteria</taxon>
        <taxon>Pseudomonadati</taxon>
        <taxon>Pseudomonadota</taxon>
        <taxon>Alphaproteobacteria</taxon>
        <taxon>Rhodospirillales</taxon>
        <taxon>Thalassospiraceae</taxon>
        <taxon>Thalassospira</taxon>
    </lineage>
</organism>
<dbReference type="Gene3D" id="3.40.50.1240">
    <property type="entry name" value="Phosphoglycerate mutase-like"/>
    <property type="match status" value="1"/>
</dbReference>
<dbReference type="CDD" id="cd07067">
    <property type="entry name" value="HP_PGM_like"/>
    <property type="match status" value="1"/>
</dbReference>
<accession>A0A367WCC2</accession>
<dbReference type="PANTHER" id="PTHR48100">
    <property type="entry name" value="BROAD-SPECIFICITY PHOSPHATASE YOR283W-RELATED"/>
    <property type="match status" value="1"/>
</dbReference>
<dbReference type="RefSeq" id="WP_114101537.1">
    <property type="nucleotide sequence ID" value="NZ_JPWF01000003.1"/>
</dbReference>
<evidence type="ECO:0000256" key="2">
    <source>
        <dbReference type="PIRSR" id="PIRSR613078-2"/>
    </source>
</evidence>
<dbReference type="OrthoDB" id="9781415at2"/>
<protein>
    <submittedName>
        <fullName evidence="3">Phosphoglycerate mutase</fullName>
    </submittedName>
</protein>
<feature type="binding site" evidence="2">
    <location>
        <begin position="97"/>
        <end position="100"/>
    </location>
    <ligand>
        <name>substrate</name>
    </ligand>
</feature>
<dbReference type="PANTHER" id="PTHR48100:SF1">
    <property type="entry name" value="HISTIDINE PHOSPHATASE FAMILY PROTEIN-RELATED"/>
    <property type="match status" value="1"/>
</dbReference>
<dbReference type="Pfam" id="PF00300">
    <property type="entry name" value="His_Phos_1"/>
    <property type="match status" value="1"/>
</dbReference>
<dbReference type="GO" id="GO:0016791">
    <property type="term" value="F:phosphatase activity"/>
    <property type="evidence" value="ECO:0007669"/>
    <property type="project" value="TreeGrafter"/>
</dbReference>
<sequence>MPANSLPTILLIRHAETQWNIEGRLQGWRDAPLTLNGFRQAIAVAENVRKTWAGLALDGGVQYHCSDLGRARQTSSILADCWGIRFGQFMAEEQIKERNYGAWEGMTLDEVAQSRPNEFQDHQADPWGYQVPGGEAKTALFDRISAWLDELPRNRTHVVVTHSGCFRAIRGAYVNSTRAEIDAYREPQTTSFLLREGIAREIAMSPVLAEQFQLSKKALTVAI</sequence>
<dbReference type="InterPro" id="IPR029033">
    <property type="entry name" value="His_PPase_superfam"/>
</dbReference>
<feature type="active site" description="Tele-phosphohistidine intermediate" evidence="1">
    <location>
        <position position="14"/>
    </location>
</feature>
<dbReference type="AlphaFoldDB" id="A0A367WCC2"/>
<dbReference type="Proteomes" id="UP000253226">
    <property type="component" value="Unassembled WGS sequence"/>
</dbReference>
<evidence type="ECO:0000313" key="4">
    <source>
        <dbReference type="Proteomes" id="UP000253226"/>
    </source>
</evidence>